<accession>A0AAW1LM76</accession>
<dbReference type="InterPro" id="IPR000679">
    <property type="entry name" value="Znf_GATA"/>
</dbReference>
<evidence type="ECO:0000256" key="2">
    <source>
        <dbReference type="ARBA" id="ARBA00022771"/>
    </source>
</evidence>
<protein>
    <recommendedName>
        <fullName evidence="9">GATA-type domain-containing protein</fullName>
    </recommendedName>
</protein>
<keyword evidence="5" id="KW-0238">DNA-binding</keyword>
<keyword evidence="6" id="KW-0804">Transcription</keyword>
<dbReference type="AlphaFoldDB" id="A0AAW1LM76"/>
<dbReference type="Pfam" id="PF00320">
    <property type="entry name" value="GATA"/>
    <property type="match status" value="1"/>
</dbReference>
<evidence type="ECO:0000313" key="11">
    <source>
        <dbReference type="Proteomes" id="UP001443914"/>
    </source>
</evidence>
<dbReference type="GO" id="GO:0008270">
    <property type="term" value="F:zinc ion binding"/>
    <property type="evidence" value="ECO:0007669"/>
    <property type="project" value="UniProtKB-KW"/>
</dbReference>
<dbReference type="Proteomes" id="UP001443914">
    <property type="component" value="Unassembled WGS sequence"/>
</dbReference>
<evidence type="ECO:0000256" key="7">
    <source>
        <dbReference type="PROSITE-ProRule" id="PRU00094"/>
    </source>
</evidence>
<reference evidence="10" key="1">
    <citation type="submission" date="2024-03" db="EMBL/GenBank/DDBJ databases">
        <title>WGS assembly of Saponaria officinalis var. Norfolk2.</title>
        <authorList>
            <person name="Jenkins J."/>
            <person name="Shu S."/>
            <person name="Grimwood J."/>
            <person name="Barry K."/>
            <person name="Goodstein D."/>
            <person name="Schmutz J."/>
            <person name="Leebens-Mack J."/>
            <person name="Osbourn A."/>
        </authorList>
    </citation>
    <scope>NUCLEOTIDE SEQUENCE [LARGE SCALE GENOMIC DNA]</scope>
    <source>
        <strain evidence="10">JIC</strain>
    </source>
</reference>
<feature type="region of interest" description="Disordered" evidence="8">
    <location>
        <begin position="85"/>
        <end position="115"/>
    </location>
</feature>
<comment type="caution">
    <text evidence="10">The sequence shown here is derived from an EMBL/GenBank/DDBJ whole genome shotgun (WGS) entry which is preliminary data.</text>
</comment>
<feature type="domain" description="GATA-type" evidence="9">
    <location>
        <begin position="8"/>
        <end position="38"/>
    </location>
</feature>
<evidence type="ECO:0000256" key="5">
    <source>
        <dbReference type="ARBA" id="ARBA00023125"/>
    </source>
</evidence>
<gene>
    <name evidence="10" type="ORF">RND81_04G219000</name>
</gene>
<dbReference type="PANTHER" id="PTHR47255:SF4">
    <property type="entry name" value="GATA ZINC FINGER DOMAIN-CONTAINING PROTEIN 12"/>
    <property type="match status" value="1"/>
</dbReference>
<dbReference type="PROSITE" id="PS50114">
    <property type="entry name" value="GATA_ZN_FINGER_2"/>
    <property type="match status" value="1"/>
</dbReference>
<evidence type="ECO:0000313" key="10">
    <source>
        <dbReference type="EMBL" id="KAK9735675.1"/>
    </source>
</evidence>
<dbReference type="EMBL" id="JBDFQZ010000004">
    <property type="protein sequence ID" value="KAK9735675.1"/>
    <property type="molecule type" value="Genomic_DNA"/>
</dbReference>
<keyword evidence="2 7" id="KW-0863">Zinc-finger</keyword>
<keyword evidence="11" id="KW-1185">Reference proteome</keyword>
<keyword evidence="1" id="KW-0479">Metal-binding</keyword>
<evidence type="ECO:0000256" key="1">
    <source>
        <dbReference type="ARBA" id="ARBA00022723"/>
    </source>
</evidence>
<evidence type="ECO:0000259" key="9">
    <source>
        <dbReference type="PROSITE" id="PS50114"/>
    </source>
</evidence>
<keyword evidence="3" id="KW-0862">Zinc</keyword>
<dbReference type="GO" id="GO:0006355">
    <property type="term" value="P:regulation of DNA-templated transcription"/>
    <property type="evidence" value="ECO:0007669"/>
    <property type="project" value="InterPro"/>
</dbReference>
<dbReference type="PANTHER" id="PTHR47255">
    <property type="entry name" value="GATA TRANSCRIPTION FACTOR 22-RELATED"/>
    <property type="match status" value="1"/>
</dbReference>
<dbReference type="SMART" id="SM00401">
    <property type="entry name" value="ZnF_GATA"/>
    <property type="match status" value="1"/>
</dbReference>
<dbReference type="InterPro" id="IPR013088">
    <property type="entry name" value="Znf_NHR/GATA"/>
</dbReference>
<dbReference type="InterPro" id="IPR052138">
    <property type="entry name" value="GATA_ZnFinger_Domain"/>
</dbReference>
<keyword evidence="4" id="KW-0805">Transcription regulation</keyword>
<name>A0AAW1LM76_SAPOF</name>
<dbReference type="GO" id="GO:0043565">
    <property type="term" value="F:sequence-specific DNA binding"/>
    <property type="evidence" value="ECO:0007669"/>
    <property type="project" value="InterPro"/>
</dbReference>
<proteinExistence type="predicted"/>
<organism evidence="10 11">
    <name type="scientific">Saponaria officinalis</name>
    <name type="common">Common soapwort</name>
    <name type="synonym">Lychnis saponaria</name>
    <dbReference type="NCBI Taxonomy" id="3572"/>
    <lineage>
        <taxon>Eukaryota</taxon>
        <taxon>Viridiplantae</taxon>
        <taxon>Streptophyta</taxon>
        <taxon>Embryophyta</taxon>
        <taxon>Tracheophyta</taxon>
        <taxon>Spermatophyta</taxon>
        <taxon>Magnoliopsida</taxon>
        <taxon>eudicotyledons</taxon>
        <taxon>Gunneridae</taxon>
        <taxon>Pentapetalae</taxon>
        <taxon>Caryophyllales</taxon>
        <taxon>Caryophyllaceae</taxon>
        <taxon>Caryophylleae</taxon>
        <taxon>Saponaria</taxon>
    </lineage>
</organism>
<sequence length="137" mass="15663">MNEVKKFCEDCRTTRTPLWRSGPNGPRSLCNACGIKYRKRKAANNRRNLEITSLSTSDGHCHNQIDPTSNMGYYNEYDRQILIQTPISSSSSSSSQVKKQRSIRHNDDVDNNRSREYNDVEEAAVLLMSLSCHFVFA</sequence>
<dbReference type="Gene3D" id="3.30.50.10">
    <property type="entry name" value="Erythroid Transcription Factor GATA-1, subunit A"/>
    <property type="match status" value="1"/>
</dbReference>
<evidence type="ECO:0000256" key="8">
    <source>
        <dbReference type="SAM" id="MobiDB-lite"/>
    </source>
</evidence>
<evidence type="ECO:0000256" key="4">
    <source>
        <dbReference type="ARBA" id="ARBA00023015"/>
    </source>
</evidence>
<dbReference type="SUPFAM" id="SSF57716">
    <property type="entry name" value="Glucocorticoid receptor-like (DNA-binding domain)"/>
    <property type="match status" value="1"/>
</dbReference>
<evidence type="ECO:0000256" key="6">
    <source>
        <dbReference type="ARBA" id="ARBA00023163"/>
    </source>
</evidence>
<dbReference type="PROSITE" id="PS00344">
    <property type="entry name" value="GATA_ZN_FINGER_1"/>
    <property type="match status" value="1"/>
</dbReference>
<dbReference type="CDD" id="cd00202">
    <property type="entry name" value="ZnF_GATA"/>
    <property type="match status" value="1"/>
</dbReference>
<evidence type="ECO:0000256" key="3">
    <source>
        <dbReference type="ARBA" id="ARBA00022833"/>
    </source>
</evidence>
<feature type="compositionally biased region" description="Basic and acidic residues" evidence="8">
    <location>
        <begin position="104"/>
        <end position="115"/>
    </location>
</feature>